<evidence type="ECO:0000313" key="2">
    <source>
        <dbReference type="Proteomes" id="UP000033664"/>
    </source>
</evidence>
<dbReference type="PATRIC" id="fig|151081.8.peg.1078"/>
<proteinExistence type="predicted"/>
<keyword evidence="2" id="KW-1185">Reference proteome</keyword>
<sequence length="119" mass="13721">MDERLIEQQARDFVENKYTGVEPKKLVLFGIRLNFSRLIEVDSELVATFINLSARESGQPVERIVPSPNKPNEKVKVVFTQYQTIELTFNKTGTVIRLNKHQEIYPDPPAVFNKMVSEL</sequence>
<reference evidence="1 2" key="1">
    <citation type="journal article" date="2015" name="BMC Genomics">
        <title>Genome mining reveals unlocked bioactive potential of marine Gram-negative bacteria.</title>
        <authorList>
            <person name="Machado H."/>
            <person name="Sonnenschein E.C."/>
            <person name="Melchiorsen J."/>
            <person name="Gram L."/>
        </authorList>
    </citation>
    <scope>NUCLEOTIDE SEQUENCE [LARGE SCALE GENOMIC DNA]</scope>
    <source>
        <strain evidence="1 2">S3137</strain>
    </source>
</reference>
<evidence type="ECO:0000313" key="1">
    <source>
        <dbReference type="EMBL" id="KJY99862.1"/>
    </source>
</evidence>
<accession>A0A0F4PUF1</accession>
<dbReference type="Proteomes" id="UP000033664">
    <property type="component" value="Unassembled WGS sequence"/>
</dbReference>
<gene>
    <name evidence="1" type="ORF">TW72_09580</name>
</gene>
<comment type="caution">
    <text evidence="1">The sequence shown here is derived from an EMBL/GenBank/DDBJ whole genome shotgun (WGS) entry which is preliminary data.</text>
</comment>
<protein>
    <submittedName>
        <fullName evidence="1">Uncharacterized protein</fullName>
    </submittedName>
</protein>
<name>A0A0F4PUF1_9GAMM</name>
<organism evidence="1 2">
    <name type="scientific">Pseudoalteromonas ruthenica</name>
    <dbReference type="NCBI Taxonomy" id="151081"/>
    <lineage>
        <taxon>Bacteria</taxon>
        <taxon>Pseudomonadati</taxon>
        <taxon>Pseudomonadota</taxon>
        <taxon>Gammaproteobacteria</taxon>
        <taxon>Alteromonadales</taxon>
        <taxon>Pseudoalteromonadaceae</taxon>
        <taxon>Pseudoalteromonas</taxon>
    </lineage>
</organism>
<dbReference type="AlphaFoldDB" id="A0A0F4PUF1"/>
<dbReference type="EMBL" id="JXXZ01000007">
    <property type="protein sequence ID" value="KJY99862.1"/>
    <property type="molecule type" value="Genomic_DNA"/>
</dbReference>